<protein>
    <recommendedName>
        <fullName evidence="9">Heterokaryon incompatibility domain-containing protein</fullName>
    </recommendedName>
</protein>
<sequence>MDQHLRFMIYACPNDREATYIRSRECDHNVNSEAAYSKIRSWIADCDDRHSCCPRPVPMPLPTRVLDLNNPDSVKLHETQSERGQYAALSYCWGKKQPSKSLPSSSQDGSTNLQISSLPLTIQDAITVTRQIGLRYLWVDALCIIQDSNEDRDTEIARMAQYYQSASITIFAASASGSDQGVLASTASVRSREPDATSYQFQLSIALPDGTVGIVSAEYCIWDNGVSPEPLDHRAWAYQEHLLCRRALTYGTSTLTWRCGEGLQTWNSWLRRHQKEVTKLLPQGRSQYLYKKEWKDMIAIYNYRNLTFLEDKLPAISALASEVFRISVENGGEPGKYLAGVWENDLHNQLLWFTAPGESRDVRCIPYRAPSWSWASVECNVLFPDPGSGLDAVEIENPKSLQLEIIDCGVTPRCSLLPLGQVTAGRLRVRGCLVHGASIPDPESWLLVIKKDTYSGRAIAYGYVNCDSPGHIRVTTSSGKPVLRDSTMIQAIMPMAENQEAWEEWKALKEDKVTLKRDIAACFEKGSIKGLELIINESDWYFYPVYMLPPEGRWSKGRVFLLGDAAHAMPPQGESTGIAIEGGVLFAHVLGEGIAKGVPYVTEACEVLRRHGIEKMHAETMFRWNAGSSPSWPWNLLLGPIFFFPTIDRKITLNGIYVICELNPVMVDDPDLNAVKEKPHSEPRTGEPTWDGSPLVTTQPPKAIINSNYGPALTNEELYAVARSLSKLDQFLLLYCQHFYQQISSGDLNPGDVSAQRLALNDLDDIQTLITQIQDVNNGRFVFSSLYLKERHILYYWGRAFSFLSQNLLAGDEIHQPSLGNLKRVTDYAAEIESALLDAGSEGVLTSDYRLVLSERWDLLESAFNLYHQHSHSPRTVARWPEIVRRVQATPKVSPQETKVGLPTQSGTFTTILWLTFVGTTLSNVWTFALAYNYSDHTPGTTKDADFWFLMQSCITQGFTLIISGIPLKADPRLRKRTWVPPMLLALVCTVIAPPLYLAAPTEWSSFVGLVATGIQAFMVLQLVTVSG</sequence>
<name>A0A8H5EKV1_FUSOX</name>
<dbReference type="InterPro" id="IPR010730">
    <property type="entry name" value="HET"/>
</dbReference>
<evidence type="ECO:0000259" key="5">
    <source>
        <dbReference type="Pfam" id="PF01494"/>
    </source>
</evidence>
<dbReference type="Proteomes" id="UP000558688">
    <property type="component" value="Unassembled WGS sequence"/>
</dbReference>
<evidence type="ECO:0000256" key="3">
    <source>
        <dbReference type="ARBA" id="ARBA00023002"/>
    </source>
</evidence>
<reference evidence="7" key="1">
    <citation type="submission" date="2020-02" db="EMBL/GenBank/DDBJ databases">
        <title>Identification and distribution of gene clusters putatively required for synthesis of sphingolipid metabolism inhibitors in phylogenetically diverse species of the filamentous fungus Fusarium.</title>
        <authorList>
            <person name="Kim H.-S."/>
            <person name="Busman M."/>
            <person name="Brown D.W."/>
            <person name="Divon H."/>
            <person name="Uhlig S."/>
            <person name="Proctor R.H."/>
        </authorList>
    </citation>
    <scope>NUCLEOTIDE SEQUENCE [LARGE SCALE GENOMIC DNA]</scope>
    <source>
        <strain evidence="7">NRRL 39464</strain>
    </source>
</reference>
<evidence type="ECO:0000256" key="2">
    <source>
        <dbReference type="ARBA" id="ARBA00022827"/>
    </source>
</evidence>
<feature type="domain" description="FAD-binding" evidence="5">
    <location>
        <begin position="553"/>
        <end position="573"/>
    </location>
</feature>
<keyword evidence="4" id="KW-0472">Membrane</keyword>
<feature type="transmembrane region" description="Helical" evidence="4">
    <location>
        <begin position="980"/>
        <end position="998"/>
    </location>
</feature>
<feature type="transmembrane region" description="Helical" evidence="4">
    <location>
        <begin position="1004"/>
        <end position="1026"/>
    </location>
</feature>
<evidence type="ECO:0000313" key="8">
    <source>
        <dbReference type="Proteomes" id="UP000558688"/>
    </source>
</evidence>
<feature type="transmembrane region" description="Helical" evidence="4">
    <location>
        <begin position="912"/>
        <end position="935"/>
    </location>
</feature>
<dbReference type="GO" id="GO:0071949">
    <property type="term" value="F:FAD binding"/>
    <property type="evidence" value="ECO:0007669"/>
    <property type="project" value="InterPro"/>
</dbReference>
<gene>
    <name evidence="7" type="ORF">FOXYS1_4916</name>
</gene>
<keyword evidence="3" id="KW-0560">Oxidoreductase</keyword>
<dbReference type="PANTHER" id="PTHR33112">
    <property type="entry name" value="DOMAIN PROTEIN, PUTATIVE-RELATED"/>
    <property type="match status" value="1"/>
</dbReference>
<dbReference type="Pfam" id="PF01494">
    <property type="entry name" value="FAD_binding_3"/>
    <property type="match status" value="1"/>
</dbReference>
<dbReference type="PANTHER" id="PTHR33112:SF16">
    <property type="entry name" value="HETEROKARYON INCOMPATIBILITY DOMAIN-CONTAINING PROTEIN"/>
    <property type="match status" value="1"/>
</dbReference>
<dbReference type="Pfam" id="PF06985">
    <property type="entry name" value="HET"/>
    <property type="match status" value="1"/>
</dbReference>
<comment type="caution">
    <text evidence="7">The sequence shown here is derived from an EMBL/GenBank/DDBJ whole genome shotgun (WGS) entry which is preliminary data.</text>
</comment>
<evidence type="ECO:0000256" key="4">
    <source>
        <dbReference type="SAM" id="Phobius"/>
    </source>
</evidence>
<keyword evidence="1" id="KW-0285">Flavoprotein</keyword>
<dbReference type="Gene3D" id="3.50.50.60">
    <property type="entry name" value="FAD/NAD(P)-binding domain"/>
    <property type="match status" value="1"/>
</dbReference>
<feature type="domain" description="Heterokaryon incompatibility" evidence="6">
    <location>
        <begin position="86"/>
        <end position="240"/>
    </location>
</feature>
<organism evidence="7 8">
    <name type="scientific">Fusarium oxysporum</name>
    <name type="common">Fusarium vascular wilt</name>
    <dbReference type="NCBI Taxonomy" id="5507"/>
    <lineage>
        <taxon>Eukaryota</taxon>
        <taxon>Fungi</taxon>
        <taxon>Dikarya</taxon>
        <taxon>Ascomycota</taxon>
        <taxon>Pezizomycotina</taxon>
        <taxon>Sordariomycetes</taxon>
        <taxon>Hypocreomycetidae</taxon>
        <taxon>Hypocreales</taxon>
        <taxon>Nectriaceae</taxon>
        <taxon>Fusarium</taxon>
        <taxon>Fusarium oxysporum species complex</taxon>
    </lineage>
</organism>
<evidence type="ECO:0000313" key="7">
    <source>
        <dbReference type="EMBL" id="KAF5264303.1"/>
    </source>
</evidence>
<dbReference type="SUPFAM" id="SSF51905">
    <property type="entry name" value="FAD/NAD(P)-binding domain"/>
    <property type="match status" value="1"/>
</dbReference>
<keyword evidence="2" id="KW-0274">FAD</keyword>
<keyword evidence="4" id="KW-0812">Transmembrane</keyword>
<dbReference type="EMBL" id="JAAFOW010000763">
    <property type="protein sequence ID" value="KAF5264303.1"/>
    <property type="molecule type" value="Genomic_DNA"/>
</dbReference>
<evidence type="ECO:0008006" key="9">
    <source>
        <dbReference type="Google" id="ProtNLM"/>
    </source>
</evidence>
<dbReference type="InterPro" id="IPR036188">
    <property type="entry name" value="FAD/NAD-bd_sf"/>
</dbReference>
<accession>A0A8H5EKV1</accession>
<feature type="transmembrane region" description="Helical" evidence="4">
    <location>
        <begin position="947"/>
        <end position="968"/>
    </location>
</feature>
<evidence type="ECO:0000259" key="6">
    <source>
        <dbReference type="Pfam" id="PF06985"/>
    </source>
</evidence>
<keyword evidence="4" id="KW-1133">Transmembrane helix</keyword>
<proteinExistence type="predicted"/>
<dbReference type="InterPro" id="IPR002938">
    <property type="entry name" value="FAD-bd"/>
</dbReference>
<dbReference type="GO" id="GO:0016491">
    <property type="term" value="F:oxidoreductase activity"/>
    <property type="evidence" value="ECO:0007669"/>
    <property type="project" value="UniProtKB-KW"/>
</dbReference>
<evidence type="ECO:0000256" key="1">
    <source>
        <dbReference type="ARBA" id="ARBA00022630"/>
    </source>
</evidence>
<dbReference type="AlphaFoldDB" id="A0A8H5EKV1"/>